<dbReference type="EMBL" id="QLMA01000002">
    <property type="protein sequence ID" value="RAJ86019.1"/>
    <property type="molecule type" value="Genomic_DNA"/>
</dbReference>
<sequence length="203" mass="23171">MENFELTAAEAEVAMSADLLLLKNRVMEKVVELMGAIHRGLGETQAHHAFAFEPEWLRQSAKISKGEQYRQLPWVMLDFPRYFSGKDVFAFRTMFWWGHYFVSTLHLAGKVKERFLDTIADNQSVLAGNGFQVYLGDDPWEHDFEGGNYKPIGNISLADWRLVTDRHDFLKIAKPYSLAQWGEVKDEVVAAYAALLALLDNKG</sequence>
<evidence type="ECO:0000313" key="1">
    <source>
        <dbReference type="EMBL" id="RAJ86019.1"/>
    </source>
</evidence>
<accession>A0A327W679</accession>
<dbReference type="AlphaFoldDB" id="A0A327W679"/>
<dbReference type="OrthoDB" id="2575320at2"/>
<proteinExistence type="predicted"/>
<gene>
    <name evidence="1" type="ORF">CLV59_102728</name>
</gene>
<reference evidence="1 2" key="1">
    <citation type="submission" date="2018-06" db="EMBL/GenBank/DDBJ databases">
        <title>Genomic Encyclopedia of Archaeal and Bacterial Type Strains, Phase II (KMG-II): from individual species to whole genera.</title>
        <authorList>
            <person name="Goeker M."/>
        </authorList>
    </citation>
    <scope>NUCLEOTIDE SEQUENCE [LARGE SCALE GENOMIC DNA]</scope>
    <source>
        <strain evidence="1 2">DSM 29821</strain>
    </source>
</reference>
<comment type="caution">
    <text evidence="1">The sequence shown here is derived from an EMBL/GenBank/DDBJ whole genome shotgun (WGS) entry which is preliminary data.</text>
</comment>
<keyword evidence="2" id="KW-1185">Reference proteome</keyword>
<organism evidence="1 2">
    <name type="scientific">Chitinophaga dinghuensis</name>
    <dbReference type="NCBI Taxonomy" id="1539050"/>
    <lineage>
        <taxon>Bacteria</taxon>
        <taxon>Pseudomonadati</taxon>
        <taxon>Bacteroidota</taxon>
        <taxon>Chitinophagia</taxon>
        <taxon>Chitinophagales</taxon>
        <taxon>Chitinophagaceae</taxon>
        <taxon>Chitinophaga</taxon>
    </lineage>
</organism>
<protein>
    <submittedName>
        <fullName evidence="1">Uncharacterized protein</fullName>
    </submittedName>
</protein>
<name>A0A327W679_9BACT</name>
<evidence type="ECO:0000313" key="2">
    <source>
        <dbReference type="Proteomes" id="UP000249819"/>
    </source>
</evidence>
<dbReference type="RefSeq" id="WP_111591633.1">
    <property type="nucleotide sequence ID" value="NZ_QLMA01000002.1"/>
</dbReference>
<dbReference type="Proteomes" id="UP000249819">
    <property type="component" value="Unassembled WGS sequence"/>
</dbReference>